<proteinExistence type="predicted"/>
<sequence>MRFWLLGLVLALFGSMSTALVSCKKDGDAPAEDPDAVATVKLATSATLGTYMTDASGNTLYFFARDVDGANTCTSATCNPLWPVYYEANLKVPKALKAEDFATKTTADGRQQTTYKGWPLYYYAPAASGVYTREAAGQTGGNGIGGIWHVVNPSYGVVLASKSVEDKTTHAVSTKTYLTDALGRTLYFFAKDNTSSSTQATNCTGGCAAIWPALYMSAPAVPSTLSASNFGTLTREQSAGTGPYGTGSTSREQLTYKGRPLYYYAGDAATRGKVEGHNLDDSGDKWFVATP</sequence>
<evidence type="ECO:0008006" key="4">
    <source>
        <dbReference type="Google" id="ProtNLM"/>
    </source>
</evidence>
<dbReference type="RefSeq" id="WP_068196818.1">
    <property type="nucleotide sequence ID" value="NZ_CP013909.1"/>
</dbReference>
<accession>A0A0U4C285</accession>
<dbReference type="PANTHER" id="PTHR39335">
    <property type="entry name" value="BLL4220 PROTEIN"/>
    <property type="match status" value="1"/>
</dbReference>
<evidence type="ECO:0000313" key="3">
    <source>
        <dbReference type="Proteomes" id="UP000059542"/>
    </source>
</evidence>
<dbReference type="Pfam" id="PF03640">
    <property type="entry name" value="Lipoprotein_15"/>
    <property type="match status" value="3"/>
</dbReference>
<evidence type="ECO:0000313" key="2">
    <source>
        <dbReference type="EMBL" id="ALW86769.1"/>
    </source>
</evidence>
<feature type="chain" id="PRO_5006847474" description="Lipoprotein" evidence="1">
    <location>
        <begin position="22"/>
        <end position="291"/>
    </location>
</feature>
<gene>
    <name evidence="2" type="ORF">AUC43_17805</name>
</gene>
<evidence type="ECO:0000256" key="1">
    <source>
        <dbReference type="SAM" id="SignalP"/>
    </source>
</evidence>
<dbReference type="Proteomes" id="UP000059542">
    <property type="component" value="Chromosome"/>
</dbReference>
<name>A0A0U4C285_9BACT</name>
<dbReference type="PROSITE" id="PS51257">
    <property type="entry name" value="PROKAR_LIPOPROTEIN"/>
    <property type="match status" value="1"/>
</dbReference>
<dbReference type="AlphaFoldDB" id="A0A0U4C285"/>
<organism evidence="2 3">
    <name type="scientific">Hymenobacter sedentarius</name>
    <dbReference type="NCBI Taxonomy" id="1411621"/>
    <lineage>
        <taxon>Bacteria</taxon>
        <taxon>Pseudomonadati</taxon>
        <taxon>Bacteroidota</taxon>
        <taxon>Cytophagia</taxon>
        <taxon>Cytophagales</taxon>
        <taxon>Hymenobacteraceae</taxon>
        <taxon>Hymenobacter</taxon>
    </lineage>
</organism>
<protein>
    <recommendedName>
        <fullName evidence="4">Lipoprotein</fullName>
    </recommendedName>
</protein>
<dbReference type="EMBL" id="CP013909">
    <property type="protein sequence ID" value="ALW86769.1"/>
    <property type="molecule type" value="Genomic_DNA"/>
</dbReference>
<feature type="signal peptide" evidence="1">
    <location>
        <begin position="1"/>
        <end position="21"/>
    </location>
</feature>
<dbReference type="GO" id="GO:0043448">
    <property type="term" value="P:alkane catabolic process"/>
    <property type="evidence" value="ECO:0007669"/>
    <property type="project" value="TreeGrafter"/>
</dbReference>
<keyword evidence="3" id="KW-1185">Reference proteome</keyword>
<dbReference type="KEGG" id="hyg:AUC43_17805"/>
<dbReference type="InterPro" id="IPR005297">
    <property type="entry name" value="Lipoprotein_repeat"/>
</dbReference>
<keyword evidence="1" id="KW-0732">Signal</keyword>
<dbReference type="PANTHER" id="PTHR39335:SF1">
    <property type="entry name" value="BLL4220 PROTEIN"/>
    <property type="match status" value="1"/>
</dbReference>
<reference evidence="2 3" key="1">
    <citation type="submission" date="2015-12" db="EMBL/GenBank/DDBJ databases">
        <authorList>
            <person name="Shamseldin A."/>
            <person name="Moawad H."/>
            <person name="Abd El-Rahim W.M."/>
            <person name="Sadowsky M.J."/>
        </authorList>
    </citation>
    <scope>NUCLEOTIDE SEQUENCE [LARGE SCALE GENOMIC DNA]</scope>
    <source>
        <strain evidence="2 3">DG5B</strain>
    </source>
</reference>